<feature type="region of interest" description="Disordered" evidence="1">
    <location>
        <begin position="1"/>
        <end position="21"/>
    </location>
</feature>
<keyword evidence="3" id="KW-0614">Plasmid</keyword>
<proteinExistence type="predicted"/>
<organism evidence="3">
    <name type="scientific">Ralstonia pickettii (strain 12D)</name>
    <dbReference type="NCBI Taxonomy" id="428406"/>
    <lineage>
        <taxon>Bacteria</taxon>
        <taxon>Pseudomonadati</taxon>
        <taxon>Pseudomonadota</taxon>
        <taxon>Betaproteobacteria</taxon>
        <taxon>Burkholderiales</taxon>
        <taxon>Burkholderiaceae</taxon>
        <taxon>Ralstonia</taxon>
    </lineage>
</organism>
<dbReference type="InterPro" id="IPR010330">
    <property type="entry name" value="CoiA_nuc"/>
</dbReference>
<evidence type="ECO:0000259" key="2">
    <source>
        <dbReference type="Pfam" id="PF06054"/>
    </source>
</evidence>
<reference evidence="3" key="1">
    <citation type="submission" date="2009-06" db="EMBL/GenBank/DDBJ databases">
        <title>Complete sequence plasmid 1 of Ralstonia pickettii 12D.</title>
        <authorList>
            <consortium name="US DOE Joint Genome Institute"/>
            <person name="Lucas S."/>
            <person name="Copeland A."/>
            <person name="Lapidus A."/>
            <person name="Glavina del Rio T."/>
            <person name="Dalin E."/>
            <person name="Tice H."/>
            <person name="Bruce D."/>
            <person name="Goodwin L."/>
            <person name="Pitluck S."/>
            <person name="Sims D."/>
            <person name="Meincke L."/>
            <person name="Brettin T."/>
            <person name="Detter J.C."/>
            <person name="Han C."/>
            <person name="Larimer F."/>
            <person name="Land M."/>
            <person name="Hauser L."/>
            <person name="Kyrpides N."/>
            <person name="Ovchinnikova G."/>
            <person name="Marsh T."/>
            <person name="Richardson P."/>
        </authorList>
    </citation>
    <scope>NUCLEOTIDE SEQUENCE [LARGE SCALE GENOMIC DNA]</scope>
    <source>
        <plasmid evidence="3">12D</plasmid>
        <plasmid evidence="3">pRp12D01</plasmid>
    </source>
</reference>
<dbReference type="AlphaFoldDB" id="C6BQ27"/>
<evidence type="ECO:0000256" key="1">
    <source>
        <dbReference type="SAM" id="MobiDB-lite"/>
    </source>
</evidence>
<name>C6BQ27_RALP1</name>
<feature type="domain" description="Competence protein CoiA nuclease-like" evidence="2">
    <location>
        <begin position="131"/>
        <end position="219"/>
    </location>
</feature>
<evidence type="ECO:0000313" key="3">
    <source>
        <dbReference type="EMBL" id="ACS66301.1"/>
    </source>
</evidence>
<geneLocation type="plasmid" evidence="3">
    <name>pRp12D01</name>
</geneLocation>
<accession>C6BQ27</accession>
<dbReference type="Pfam" id="PF06054">
    <property type="entry name" value="CoiA_nuc"/>
    <property type="match status" value="1"/>
</dbReference>
<gene>
    <name evidence="3" type="ordered locus">Rpic12D_5067</name>
</gene>
<dbReference type="KEGG" id="rpf:Rpic12D_5067"/>
<dbReference type="EMBL" id="CP001646">
    <property type="protein sequence ID" value="ACS66301.1"/>
    <property type="molecule type" value="Genomic_DNA"/>
</dbReference>
<sequence length="279" mass="30645">MAQIGQASKLWPTPAASRHGHVANTHHKLSAGAGWARYIGHNRHRAAGHKAPSSLNWRVGVPLTCLDADGTIVFAHHLTRDELEALRNSQKMLSSLHFACCTARVGLRVSKNGLNHFYHLSDARSCPYAEETEAHLSLKVAAMEAARRAGWQADCEVSGGFDDSQQWRADVLAWKGAVRIAFEVQISNATWAQVVARQARYRAAGVRGLWLLGQDSYQVCKEVPAFQVRDDGEGDWMVRISPPKEPHNVCLRAFKGNWLALESFIQAALTKKPGLGPGA</sequence>
<dbReference type="HOGENOM" id="CLU_997054_0_0_4"/>
<protein>
    <recommendedName>
        <fullName evidence="2">Competence protein CoiA nuclease-like domain-containing protein</fullName>
    </recommendedName>
</protein>